<reference evidence="6 7" key="1">
    <citation type="journal article" date="2016" name="Nat. Commun.">
        <title>Thousands of microbial genomes shed light on interconnected biogeochemical processes in an aquifer system.</title>
        <authorList>
            <person name="Anantharaman K."/>
            <person name="Brown C.T."/>
            <person name="Hug L.A."/>
            <person name="Sharon I."/>
            <person name="Castelle C.J."/>
            <person name="Probst A.J."/>
            <person name="Thomas B.C."/>
            <person name="Singh A."/>
            <person name="Wilkins M.J."/>
            <person name="Karaoz U."/>
            <person name="Brodie E.L."/>
            <person name="Williams K.H."/>
            <person name="Hubbard S.S."/>
            <person name="Banfield J.F."/>
        </authorList>
    </citation>
    <scope>NUCLEOTIDE SEQUENCE [LARGE SCALE GENOMIC DNA]</scope>
</reference>
<dbReference type="InterPro" id="IPR005475">
    <property type="entry name" value="Transketolase-like_Pyr-bd"/>
</dbReference>
<dbReference type="InterPro" id="IPR033248">
    <property type="entry name" value="Transketolase_C"/>
</dbReference>
<evidence type="ECO:0000256" key="2">
    <source>
        <dbReference type="ARBA" id="ARBA00007131"/>
    </source>
</evidence>
<dbReference type="Proteomes" id="UP000176404">
    <property type="component" value="Unassembled WGS sequence"/>
</dbReference>
<keyword evidence="3" id="KW-0808">Transferase</keyword>
<organism evidence="6 7">
    <name type="scientific">Candidatus Woesebacteria bacterium RIFCSPLOWO2_01_FULL_39_10b</name>
    <dbReference type="NCBI Taxonomy" id="1802517"/>
    <lineage>
        <taxon>Bacteria</taxon>
        <taxon>Candidatus Woeseibacteriota</taxon>
    </lineage>
</organism>
<dbReference type="GO" id="GO:0016740">
    <property type="term" value="F:transferase activity"/>
    <property type="evidence" value="ECO:0007669"/>
    <property type="project" value="UniProtKB-KW"/>
</dbReference>
<dbReference type="PANTHER" id="PTHR43825:SF1">
    <property type="entry name" value="TRANSKETOLASE-LIKE PYRIMIDINE-BINDING DOMAIN-CONTAINING PROTEIN"/>
    <property type="match status" value="1"/>
</dbReference>
<dbReference type="SUPFAM" id="SSF52922">
    <property type="entry name" value="TK C-terminal domain-like"/>
    <property type="match status" value="1"/>
</dbReference>
<accession>A0A1F8B770</accession>
<evidence type="ECO:0000259" key="5">
    <source>
        <dbReference type="SMART" id="SM00861"/>
    </source>
</evidence>
<dbReference type="Pfam" id="PF02779">
    <property type="entry name" value="Transket_pyr"/>
    <property type="match status" value="1"/>
</dbReference>
<dbReference type="SUPFAM" id="SSF52518">
    <property type="entry name" value="Thiamin diphosphate-binding fold (THDP-binding)"/>
    <property type="match status" value="1"/>
</dbReference>
<feature type="domain" description="Transketolase-like pyrimidine-binding" evidence="5">
    <location>
        <begin position="20"/>
        <end position="185"/>
    </location>
</feature>
<dbReference type="Pfam" id="PF02780">
    <property type="entry name" value="Transketolase_C"/>
    <property type="match status" value="1"/>
</dbReference>
<dbReference type="InterPro" id="IPR020826">
    <property type="entry name" value="Transketolase_BS"/>
</dbReference>
<name>A0A1F8B770_9BACT</name>
<dbReference type="SMART" id="SM00861">
    <property type="entry name" value="Transket_pyr"/>
    <property type="match status" value="1"/>
</dbReference>
<dbReference type="PANTHER" id="PTHR43825">
    <property type="entry name" value="PYRUVATE DEHYDROGENASE E1 COMPONENT"/>
    <property type="match status" value="1"/>
</dbReference>
<comment type="similarity">
    <text evidence="2">Belongs to the transketolase family.</text>
</comment>
<evidence type="ECO:0000256" key="4">
    <source>
        <dbReference type="ARBA" id="ARBA00023052"/>
    </source>
</evidence>
<dbReference type="EMBL" id="MGHD01000012">
    <property type="protein sequence ID" value="OGM59883.1"/>
    <property type="molecule type" value="Genomic_DNA"/>
</dbReference>
<comment type="cofactor">
    <cofactor evidence="1">
        <name>thiamine diphosphate</name>
        <dbReference type="ChEBI" id="CHEBI:58937"/>
    </cofactor>
</comment>
<dbReference type="FunFam" id="3.40.50.970:FF:000129">
    <property type="entry name" value="Transketolase"/>
    <property type="match status" value="1"/>
</dbReference>
<proteinExistence type="inferred from homology"/>
<dbReference type="STRING" id="1802517.A2892_02775"/>
<sequence>MLNSKLKLSNKIFEKDIEKRACRDGYGKGLVIAGEKDERVVVLCADLTESTRSHHFQEKFPKRFVEIGVAEQALVTVAAGMAAYGKIPFISSYAIFSPGRNWEQIRTTVALNNVPVKIGGAHAGISVGSDGASHQALEDISLMRVIPNMVVLAPGDAIETRKVVIEAANNGKPTYIRFTREATPVFTTDETPFKIGRAEIFWDSVSDRVQNITHNSVALIACGPLVYEALLAAKKLDAQGVGSIVVNCHTIKPIDEKKIVEVAKECGKVVTVEEHQVNGGLGSAVAEVLARNYPVPMGFIGMNDSFGESGKPDELLEKYGMKSDSIRETVEKIIEKRGGEKDGDFKSQKERWE</sequence>
<protein>
    <submittedName>
        <fullName evidence="6">Transketolase</fullName>
    </submittedName>
</protein>
<dbReference type="Gene3D" id="3.40.50.920">
    <property type="match status" value="1"/>
</dbReference>
<keyword evidence="4" id="KW-0786">Thiamine pyrophosphate</keyword>
<evidence type="ECO:0000313" key="6">
    <source>
        <dbReference type="EMBL" id="OGM59883.1"/>
    </source>
</evidence>
<dbReference type="Gene3D" id="3.40.50.970">
    <property type="match status" value="1"/>
</dbReference>
<dbReference type="InterPro" id="IPR051157">
    <property type="entry name" value="PDH/Transketolase"/>
</dbReference>
<dbReference type="InterPro" id="IPR029061">
    <property type="entry name" value="THDP-binding"/>
</dbReference>
<evidence type="ECO:0000313" key="7">
    <source>
        <dbReference type="Proteomes" id="UP000176404"/>
    </source>
</evidence>
<comment type="caution">
    <text evidence="6">The sequence shown here is derived from an EMBL/GenBank/DDBJ whole genome shotgun (WGS) entry which is preliminary data.</text>
</comment>
<evidence type="ECO:0000256" key="3">
    <source>
        <dbReference type="ARBA" id="ARBA00022679"/>
    </source>
</evidence>
<dbReference type="AlphaFoldDB" id="A0A1F8B770"/>
<evidence type="ECO:0000256" key="1">
    <source>
        <dbReference type="ARBA" id="ARBA00001964"/>
    </source>
</evidence>
<dbReference type="CDD" id="cd07033">
    <property type="entry name" value="TPP_PYR_DXS_TK_like"/>
    <property type="match status" value="1"/>
</dbReference>
<dbReference type="InterPro" id="IPR009014">
    <property type="entry name" value="Transketo_C/PFOR_II"/>
</dbReference>
<gene>
    <name evidence="6" type="ORF">A2892_02775</name>
</gene>
<dbReference type="PROSITE" id="PS00802">
    <property type="entry name" value="TRANSKETOLASE_2"/>
    <property type="match status" value="1"/>
</dbReference>